<protein>
    <submittedName>
        <fullName evidence="1">Uncharacterized protein</fullName>
    </submittedName>
</protein>
<proteinExistence type="predicted"/>
<dbReference type="Proteomes" id="UP000306147">
    <property type="component" value="Unassembled WGS sequence"/>
</dbReference>
<name>A0A4V3QZV3_9SPHN</name>
<evidence type="ECO:0000313" key="1">
    <source>
        <dbReference type="EMBL" id="TGX55622.1"/>
    </source>
</evidence>
<dbReference type="EMBL" id="SRXT01000001">
    <property type="protein sequence ID" value="TGX55622.1"/>
    <property type="molecule type" value="Genomic_DNA"/>
</dbReference>
<gene>
    <name evidence="1" type="ORF">E5A73_00320</name>
</gene>
<evidence type="ECO:0000313" key="2">
    <source>
        <dbReference type="Proteomes" id="UP000306147"/>
    </source>
</evidence>
<organism evidence="1 2">
    <name type="scientific">Sphingomonas gei</name>
    <dbReference type="NCBI Taxonomy" id="1395960"/>
    <lineage>
        <taxon>Bacteria</taxon>
        <taxon>Pseudomonadati</taxon>
        <taxon>Pseudomonadota</taxon>
        <taxon>Alphaproteobacteria</taxon>
        <taxon>Sphingomonadales</taxon>
        <taxon>Sphingomonadaceae</taxon>
        <taxon>Sphingomonas</taxon>
    </lineage>
</organism>
<accession>A0A4V3QZV3</accession>
<sequence length="117" mass="12963">MARGERLARLDERRLELEAEYTVELIAALQATASGKWGLFDHNGDRWTRVAIAPVIDRLGEIGEAIDKARAQLDLQPFELQQQFLAARGKPGPQAVGEPKQARAWLDRLARTGDSAS</sequence>
<dbReference type="AlphaFoldDB" id="A0A4V3QZV3"/>
<keyword evidence="2" id="KW-1185">Reference proteome</keyword>
<comment type="caution">
    <text evidence="1">The sequence shown here is derived from an EMBL/GenBank/DDBJ whole genome shotgun (WGS) entry which is preliminary data.</text>
</comment>
<reference evidence="1 2" key="1">
    <citation type="submission" date="2019-04" db="EMBL/GenBank/DDBJ databases">
        <title>Sphingomonas psychrotolerans sp. nov., isolated from soil in the Tianshan Mountains, Xinjiang, China.</title>
        <authorList>
            <person name="Luo Y."/>
            <person name="Sheng H."/>
        </authorList>
    </citation>
    <scope>NUCLEOTIDE SEQUENCE [LARGE SCALE GENOMIC DNA]</scope>
    <source>
        <strain evidence="1 2">ZFGT-11</strain>
    </source>
</reference>
<dbReference type="RefSeq" id="WP_135961824.1">
    <property type="nucleotide sequence ID" value="NZ_SRXT01000001.1"/>
</dbReference>
<dbReference type="OrthoDB" id="7450963at2"/>